<dbReference type="InterPro" id="IPR000467">
    <property type="entry name" value="G_patch_dom"/>
</dbReference>
<dbReference type="AlphaFoldDB" id="A0A9W8AAF8"/>
<feature type="region of interest" description="Disordered" evidence="1">
    <location>
        <begin position="362"/>
        <end position="429"/>
    </location>
</feature>
<dbReference type="OrthoDB" id="21470at2759"/>
<dbReference type="PANTHER" id="PTHR20923">
    <property type="entry name" value="BAT4 PROTEIN-RELATED"/>
    <property type="match status" value="1"/>
</dbReference>
<dbReference type="Proteomes" id="UP001150569">
    <property type="component" value="Unassembled WGS sequence"/>
</dbReference>
<dbReference type="SMART" id="SM00443">
    <property type="entry name" value="G_patch"/>
    <property type="match status" value="1"/>
</dbReference>
<name>A0A9W8AAF8_9FUNG</name>
<dbReference type="PANTHER" id="PTHR20923:SF1">
    <property type="entry name" value="G PATCH DOMAIN AND ANKYRIN REPEAT-CONTAINING PROTEIN 1"/>
    <property type="match status" value="1"/>
</dbReference>
<dbReference type="Pfam" id="PF01585">
    <property type="entry name" value="G-patch"/>
    <property type="match status" value="1"/>
</dbReference>
<sequence>MTVPDDPLDFFIDEHGSGPSQADLAISPELTSTVAGSVLYFRQKQRQPPPSPPFSPATQAHGRRLARVIMDSYSVPTPPQPTRGRTLTPARDPKTAPSPARPHSTRSGRGHATRAHPLGGLQHMQRGRRYLYDPLDDELTVGASLSSSDSDLGPPVYNSTAIADSEDPSDLSGSDDVDDQNGTDASDKVTGPRVVTGCTSIACPVDTSDDEKWIVEDFVRNLIEGGEQDFKDSSDADSDATDMDLDARLAKMGGKLRDRLVPLSDFNDLLDDYGDMSLSDLDEDMEVLPTLTRRQRRRLMNREASRGKVRTAASEPLKPPPVDSADSGEQRRRLTKAEVGMLTSHFSAKSRFARAKREMGLPMAPDRKGKMAPSSQQRNTPPTSRLERKEHRKLLRRQQKDKSKRQPKPPGPPVQGGSGRRKTPALSDTSPTVFVAASSTLAADLTATSAPAITTMTAMRREDMAFGHVRAIGSTNPGHRLLAKMGWQPGQGIGISRQGITDPIQVQIRKTRRGLGHGENPVHDNDLEAVTMCRRRHAV</sequence>
<organism evidence="3 4">
    <name type="scientific">Tieghemiomyces parasiticus</name>
    <dbReference type="NCBI Taxonomy" id="78921"/>
    <lineage>
        <taxon>Eukaryota</taxon>
        <taxon>Fungi</taxon>
        <taxon>Fungi incertae sedis</taxon>
        <taxon>Zoopagomycota</taxon>
        <taxon>Kickxellomycotina</taxon>
        <taxon>Dimargaritomycetes</taxon>
        <taxon>Dimargaritales</taxon>
        <taxon>Dimargaritaceae</taxon>
        <taxon>Tieghemiomyces</taxon>
    </lineage>
</organism>
<feature type="compositionally biased region" description="Acidic residues" evidence="1">
    <location>
        <begin position="164"/>
        <end position="181"/>
    </location>
</feature>
<reference evidence="3" key="1">
    <citation type="submission" date="2022-07" db="EMBL/GenBank/DDBJ databases">
        <title>Phylogenomic reconstructions and comparative analyses of Kickxellomycotina fungi.</title>
        <authorList>
            <person name="Reynolds N.K."/>
            <person name="Stajich J.E."/>
            <person name="Barry K."/>
            <person name="Grigoriev I.V."/>
            <person name="Crous P."/>
            <person name="Smith M.E."/>
        </authorList>
    </citation>
    <scope>NUCLEOTIDE SEQUENCE</scope>
    <source>
        <strain evidence="3">RSA 861</strain>
    </source>
</reference>
<dbReference type="GO" id="GO:0003676">
    <property type="term" value="F:nucleic acid binding"/>
    <property type="evidence" value="ECO:0007669"/>
    <property type="project" value="InterPro"/>
</dbReference>
<feature type="compositionally biased region" description="Basic residues" evidence="1">
    <location>
        <begin position="103"/>
        <end position="114"/>
    </location>
</feature>
<evidence type="ECO:0000313" key="4">
    <source>
        <dbReference type="Proteomes" id="UP001150569"/>
    </source>
</evidence>
<dbReference type="PROSITE" id="PS50174">
    <property type="entry name" value="G_PATCH"/>
    <property type="match status" value="1"/>
</dbReference>
<feature type="region of interest" description="Disordered" evidence="1">
    <location>
        <begin position="1"/>
        <end position="25"/>
    </location>
</feature>
<dbReference type="EMBL" id="JANBPT010000140">
    <property type="protein sequence ID" value="KAJ1926987.1"/>
    <property type="molecule type" value="Genomic_DNA"/>
</dbReference>
<protein>
    <submittedName>
        <fullName evidence="3">Squalene synthetase-like protein</fullName>
    </submittedName>
</protein>
<feature type="region of interest" description="Disordered" evidence="1">
    <location>
        <begin position="293"/>
        <end position="332"/>
    </location>
</feature>
<feature type="region of interest" description="Disordered" evidence="1">
    <location>
        <begin position="39"/>
        <end position="129"/>
    </location>
</feature>
<feature type="region of interest" description="Disordered" evidence="1">
    <location>
        <begin position="141"/>
        <end position="192"/>
    </location>
</feature>
<accession>A0A9W8AAF8</accession>
<feature type="domain" description="G-patch" evidence="2">
    <location>
        <begin position="474"/>
        <end position="520"/>
    </location>
</feature>
<gene>
    <name evidence="3" type="primary">SQS1_1</name>
    <name evidence="3" type="ORF">IWQ60_003325</name>
</gene>
<keyword evidence="4" id="KW-1185">Reference proteome</keyword>
<dbReference type="InterPro" id="IPR039146">
    <property type="entry name" value="GPANK1"/>
</dbReference>
<evidence type="ECO:0000313" key="3">
    <source>
        <dbReference type="EMBL" id="KAJ1926987.1"/>
    </source>
</evidence>
<feature type="compositionally biased region" description="Polar residues" evidence="1">
    <location>
        <begin position="373"/>
        <end position="383"/>
    </location>
</feature>
<feature type="compositionally biased region" description="Basic residues" evidence="1">
    <location>
        <begin position="390"/>
        <end position="407"/>
    </location>
</feature>
<evidence type="ECO:0000256" key="1">
    <source>
        <dbReference type="SAM" id="MobiDB-lite"/>
    </source>
</evidence>
<proteinExistence type="predicted"/>
<comment type="caution">
    <text evidence="3">The sequence shown here is derived from an EMBL/GenBank/DDBJ whole genome shotgun (WGS) entry which is preliminary data.</text>
</comment>
<evidence type="ECO:0000259" key="2">
    <source>
        <dbReference type="PROSITE" id="PS50174"/>
    </source>
</evidence>